<keyword evidence="3" id="KW-1185">Reference proteome</keyword>
<name>I8UH68_9BACL</name>
<dbReference type="eggNOG" id="COG0590">
    <property type="taxonomic scope" value="Bacteria"/>
</dbReference>
<sequence>MPNGQTMPDGLYEGNNEYYEPPNIPLIIPNPQTYIQPWSGYNPTCTRVPLSQCKYFPSQTSNIKPYGVYTGLELIGNKWLRLACQAAIYRTLYPYAAVIVQIDNETNTILRYWLQRNQVTATSDITAHAELLAIRRACQDLGVLSLSNIPKGAAKLPQQGATSRCELYANAEPCAMCYSASYWANIPAIYFAATRFDLAQQGVGNDTQEKLYMEVSLPYQERTLPAYQCTVDNSLDTYNLLKRSPPPLNKNQKI</sequence>
<accession>I8UH68</accession>
<dbReference type="RefSeq" id="WP_007201327.1">
    <property type="nucleotide sequence ID" value="NZ_AKKV01000022.1"/>
</dbReference>
<dbReference type="PANTHER" id="PTHR11079">
    <property type="entry name" value="CYTOSINE DEAMINASE FAMILY MEMBER"/>
    <property type="match status" value="1"/>
</dbReference>
<organism evidence="2 3">
    <name type="scientific">Fictibacillus macauensis ZFHKF-1</name>
    <dbReference type="NCBI Taxonomy" id="1196324"/>
    <lineage>
        <taxon>Bacteria</taxon>
        <taxon>Bacillati</taxon>
        <taxon>Bacillota</taxon>
        <taxon>Bacilli</taxon>
        <taxon>Bacillales</taxon>
        <taxon>Fictibacillaceae</taxon>
        <taxon>Fictibacillus</taxon>
    </lineage>
</organism>
<evidence type="ECO:0000313" key="3">
    <source>
        <dbReference type="Proteomes" id="UP000004080"/>
    </source>
</evidence>
<dbReference type="GO" id="GO:0047974">
    <property type="term" value="F:guanosine deaminase activity"/>
    <property type="evidence" value="ECO:0007669"/>
    <property type="project" value="TreeGrafter"/>
</dbReference>
<dbReference type="CDD" id="cd01285">
    <property type="entry name" value="nucleoside_deaminase"/>
    <property type="match status" value="1"/>
</dbReference>
<protein>
    <recommendedName>
        <fullName evidence="1">CMP/dCMP-type deaminase domain-containing protein</fullName>
    </recommendedName>
</protein>
<dbReference type="Gene3D" id="3.40.140.10">
    <property type="entry name" value="Cytidine Deaminase, domain 2"/>
    <property type="match status" value="1"/>
</dbReference>
<reference evidence="2 3" key="1">
    <citation type="journal article" date="2012" name="J. Bacteriol.">
        <title>Genome of Bacillus macauensis ZFHKF-1, a Long-Chain-Forming Bacterium.</title>
        <authorList>
            <person name="Cai L."/>
            <person name="Zhang T."/>
        </authorList>
    </citation>
    <scope>NUCLEOTIDE SEQUENCE [LARGE SCALE GENOMIC DNA]</scope>
    <source>
        <strain evidence="2 3">ZFHKF-1</strain>
    </source>
</reference>
<dbReference type="PANTHER" id="PTHR11079:SF161">
    <property type="entry name" value="CMP_DCMP-TYPE DEAMINASE DOMAIN-CONTAINING PROTEIN"/>
    <property type="match status" value="1"/>
</dbReference>
<evidence type="ECO:0000259" key="1">
    <source>
        <dbReference type="PROSITE" id="PS51747"/>
    </source>
</evidence>
<proteinExistence type="predicted"/>
<dbReference type="PROSITE" id="PS51747">
    <property type="entry name" value="CYT_DCMP_DEAMINASES_2"/>
    <property type="match status" value="1"/>
</dbReference>
<evidence type="ECO:0000313" key="2">
    <source>
        <dbReference type="EMBL" id="EIT86158.1"/>
    </source>
</evidence>
<dbReference type="SUPFAM" id="SSF53927">
    <property type="entry name" value="Cytidine deaminase-like"/>
    <property type="match status" value="1"/>
</dbReference>
<dbReference type="OrthoDB" id="9802676at2"/>
<dbReference type="Pfam" id="PF00383">
    <property type="entry name" value="dCMP_cyt_deam_1"/>
    <property type="match status" value="1"/>
</dbReference>
<dbReference type="Proteomes" id="UP000004080">
    <property type="component" value="Unassembled WGS sequence"/>
</dbReference>
<dbReference type="GO" id="GO:0006152">
    <property type="term" value="P:purine nucleoside catabolic process"/>
    <property type="evidence" value="ECO:0007669"/>
    <property type="project" value="TreeGrafter"/>
</dbReference>
<gene>
    <name evidence="2" type="ORF">A374_06151</name>
</gene>
<feature type="domain" description="CMP/dCMP-type deaminase" evidence="1">
    <location>
        <begin position="70"/>
        <end position="214"/>
    </location>
</feature>
<dbReference type="STRING" id="1196324.A374_06151"/>
<comment type="caution">
    <text evidence="2">The sequence shown here is derived from an EMBL/GenBank/DDBJ whole genome shotgun (WGS) entry which is preliminary data.</text>
</comment>
<dbReference type="PATRIC" id="fig|1196324.3.peg.1256"/>
<dbReference type="InterPro" id="IPR002125">
    <property type="entry name" value="CMP_dCMP_dom"/>
</dbReference>
<dbReference type="InterPro" id="IPR016193">
    <property type="entry name" value="Cytidine_deaminase-like"/>
</dbReference>
<dbReference type="AlphaFoldDB" id="I8UH68"/>
<dbReference type="EMBL" id="AKKV01000022">
    <property type="protein sequence ID" value="EIT86158.1"/>
    <property type="molecule type" value="Genomic_DNA"/>
</dbReference>